<dbReference type="InterPro" id="IPR000515">
    <property type="entry name" value="MetI-like"/>
</dbReference>
<keyword evidence="4" id="KW-0813">Transport</keyword>
<feature type="transmembrane region" description="Helical" evidence="10">
    <location>
        <begin position="26"/>
        <end position="50"/>
    </location>
</feature>
<feature type="transmembrane region" description="Helical" evidence="10">
    <location>
        <begin position="350"/>
        <end position="376"/>
    </location>
</feature>
<feature type="transmembrane region" description="Helical" evidence="10">
    <location>
        <begin position="309"/>
        <end position="338"/>
    </location>
</feature>
<dbReference type="InterPro" id="IPR035906">
    <property type="entry name" value="MetI-like_sf"/>
</dbReference>
<evidence type="ECO:0000256" key="7">
    <source>
        <dbReference type="ARBA" id="ARBA00022692"/>
    </source>
</evidence>
<sequence>MSHQQIAQAPNQPQGMRRWFHSGRPWIWLSAGAVTISLLALLGLIVLLAGQGMRYFWPHSVYEFELNNGQRIIGERYAINQIPRQQLLDAGIKLAPDAPATLPRYLIKTGNREWQNQDFITLLAQDIHHTRKPKDLLVLEREHNGNAYGYLVGLLENGQPLVGRQVVRDLQSSIERTRGLTQKIAHLRQHQLSAISAQFEKMRLSQRQAEMKGTWNDRLQAQIRAERLELERKHQQLMIRLDALEHDQKSDSLLLRDMNGVQREIPVYEIHDAWMPNAMSSGDKVRHWAKQIKKFMADNPRESNTEGGVFPALFGTMLMVILMSVIVMPLGVIAAVYLHEYARKNWFTRLIRIAVVNLAGVPSIVYGIFGLGFFVYVLGGSIDQLFFSEALPNPTFGTPGLLWASLTLALLTLPVVIVSTEEGLARIPASLRQGSLALGATKAETLRRVVLPLAVPAMLTGLILAIARAAGETAPLMLVGVVKSVPELPIDAVFPYLHLDRKFMHLGFQVYDGALQSPNVEAARPLVFATAFLLVTLVVGLNLAAMSIRHYLREKYRALSL</sequence>
<dbReference type="Proteomes" id="UP000094844">
    <property type="component" value="Unassembled WGS sequence"/>
</dbReference>
<dbReference type="GO" id="GO:0005886">
    <property type="term" value="C:plasma membrane"/>
    <property type="evidence" value="ECO:0007669"/>
    <property type="project" value="UniProtKB-SubCell"/>
</dbReference>
<dbReference type="NCBIfam" id="TIGR00974">
    <property type="entry name" value="3a0107s02c"/>
    <property type="match status" value="1"/>
</dbReference>
<keyword evidence="6" id="KW-0997">Cell inner membrane</keyword>
<keyword evidence="9 10" id="KW-0472">Membrane</keyword>
<evidence type="ECO:0000256" key="5">
    <source>
        <dbReference type="ARBA" id="ARBA00022475"/>
    </source>
</evidence>
<reference evidence="13 14" key="1">
    <citation type="submission" date="2016-09" db="EMBL/GenBank/DDBJ databases">
        <authorList>
            <person name="Capua I."/>
            <person name="De Benedictis P."/>
            <person name="Joannis T."/>
            <person name="Lombin L.H."/>
            <person name="Cattoli G."/>
        </authorList>
    </citation>
    <scope>NUCLEOTIDE SEQUENCE [LARGE SCALE GENOMIC DNA]</scope>
    <source>
        <strain evidence="13 14">GB001</strain>
    </source>
</reference>
<feature type="coiled-coil region" evidence="11">
    <location>
        <begin position="216"/>
        <end position="247"/>
    </location>
</feature>
<dbReference type="AlphaFoldDB" id="A0A1C6YUR4"/>
<dbReference type="EMBL" id="FMIQ01000002">
    <property type="protein sequence ID" value="SCM50591.1"/>
    <property type="molecule type" value="Genomic_DNA"/>
</dbReference>
<dbReference type="GO" id="GO:0005315">
    <property type="term" value="F:phosphate transmembrane transporter activity"/>
    <property type="evidence" value="ECO:0007669"/>
    <property type="project" value="InterPro"/>
</dbReference>
<feature type="transmembrane region" description="Helical" evidence="10">
    <location>
        <begin position="526"/>
        <end position="548"/>
    </location>
</feature>
<evidence type="ECO:0000256" key="1">
    <source>
        <dbReference type="ARBA" id="ARBA00004429"/>
    </source>
</evidence>
<evidence type="ECO:0000256" key="9">
    <source>
        <dbReference type="ARBA" id="ARBA00023136"/>
    </source>
</evidence>
<comment type="similarity">
    <text evidence="2 10">Belongs to the binding-protein-dependent transport system permease family. CysTW subfamily.</text>
</comment>
<keyword evidence="11" id="KW-0175">Coiled coil</keyword>
<name>A0A1C6YUR4_HAFAL</name>
<keyword evidence="8 10" id="KW-1133">Transmembrane helix</keyword>
<feature type="transmembrane region" description="Helical" evidence="10">
    <location>
        <begin position="449"/>
        <end position="470"/>
    </location>
</feature>
<evidence type="ECO:0000256" key="11">
    <source>
        <dbReference type="SAM" id="Coils"/>
    </source>
</evidence>
<evidence type="ECO:0000259" key="12">
    <source>
        <dbReference type="PROSITE" id="PS50928"/>
    </source>
</evidence>
<dbReference type="SUPFAM" id="SSF161098">
    <property type="entry name" value="MetI-like"/>
    <property type="match status" value="1"/>
</dbReference>
<evidence type="ECO:0000256" key="2">
    <source>
        <dbReference type="ARBA" id="ARBA00007069"/>
    </source>
</evidence>
<dbReference type="PANTHER" id="PTHR43470">
    <property type="entry name" value="PHOSPHATE TRANSPORT SYSTEM PERMEASE PROTEIN PSTA-RELATED"/>
    <property type="match status" value="1"/>
</dbReference>
<evidence type="ECO:0000256" key="4">
    <source>
        <dbReference type="ARBA" id="ARBA00022448"/>
    </source>
</evidence>
<proteinExistence type="inferred from homology"/>
<dbReference type="STRING" id="569.A6V27_12780"/>
<evidence type="ECO:0000256" key="8">
    <source>
        <dbReference type="ARBA" id="ARBA00022989"/>
    </source>
</evidence>
<dbReference type="CDD" id="cd06261">
    <property type="entry name" value="TM_PBP2"/>
    <property type="match status" value="1"/>
</dbReference>
<dbReference type="PANTHER" id="PTHR43470:SF6">
    <property type="entry name" value="PHOSPHATE TRANSPORT SYSTEM PERMEASE PROTEIN PSTA"/>
    <property type="match status" value="1"/>
</dbReference>
<dbReference type="Pfam" id="PF00528">
    <property type="entry name" value="BPD_transp_1"/>
    <property type="match status" value="1"/>
</dbReference>
<dbReference type="GO" id="GO:0035435">
    <property type="term" value="P:phosphate ion transmembrane transport"/>
    <property type="evidence" value="ECO:0007669"/>
    <property type="project" value="InterPro"/>
</dbReference>
<keyword evidence="5 10" id="KW-1003">Cell membrane</keyword>
<feature type="domain" description="ABC transmembrane type-1" evidence="12">
    <location>
        <begin position="313"/>
        <end position="545"/>
    </location>
</feature>
<evidence type="ECO:0000256" key="10">
    <source>
        <dbReference type="RuleBase" id="RU363043"/>
    </source>
</evidence>
<keyword evidence="7 10" id="KW-0812">Transmembrane</keyword>
<evidence type="ECO:0000313" key="14">
    <source>
        <dbReference type="Proteomes" id="UP000094844"/>
    </source>
</evidence>
<evidence type="ECO:0000256" key="6">
    <source>
        <dbReference type="ARBA" id="ARBA00022519"/>
    </source>
</evidence>
<dbReference type="PROSITE" id="PS50928">
    <property type="entry name" value="ABC_TM1"/>
    <property type="match status" value="1"/>
</dbReference>
<evidence type="ECO:0000313" key="13">
    <source>
        <dbReference type="EMBL" id="SCM50591.1"/>
    </source>
</evidence>
<accession>A0A1C6YUR4</accession>
<dbReference type="InterPro" id="IPR005672">
    <property type="entry name" value="Phosphate_PstA"/>
</dbReference>
<evidence type="ECO:0000256" key="3">
    <source>
        <dbReference type="ARBA" id="ARBA00016864"/>
    </source>
</evidence>
<dbReference type="Gene3D" id="1.10.3720.10">
    <property type="entry name" value="MetI-like"/>
    <property type="match status" value="1"/>
</dbReference>
<protein>
    <recommendedName>
        <fullName evidence="3 10">Phosphate transport system permease protein PstA</fullName>
    </recommendedName>
</protein>
<organism evidence="13 14">
    <name type="scientific">Hafnia alvei</name>
    <dbReference type="NCBI Taxonomy" id="569"/>
    <lineage>
        <taxon>Bacteria</taxon>
        <taxon>Pseudomonadati</taxon>
        <taxon>Pseudomonadota</taxon>
        <taxon>Gammaproteobacteria</taxon>
        <taxon>Enterobacterales</taxon>
        <taxon>Hafniaceae</taxon>
        <taxon>Hafnia</taxon>
    </lineage>
</organism>
<comment type="subcellular location">
    <subcellularLocation>
        <location evidence="1 10">Cell inner membrane</location>
        <topology evidence="1 10">Multi-pass membrane protein</topology>
    </subcellularLocation>
</comment>
<feature type="transmembrane region" description="Helical" evidence="10">
    <location>
        <begin position="396"/>
        <end position="418"/>
    </location>
</feature>
<gene>
    <name evidence="13" type="ORF">BN1044_00039</name>
</gene>